<keyword evidence="6 12" id="KW-0479">Metal-binding</keyword>
<dbReference type="AlphaFoldDB" id="A0A0G2FHD7"/>
<reference evidence="13 14" key="2">
    <citation type="submission" date="2015-05" db="EMBL/GenBank/DDBJ databases">
        <authorList>
            <person name="Morales-Cruz A."/>
            <person name="Amrine K.C."/>
            <person name="Cantu D."/>
        </authorList>
    </citation>
    <scope>NUCLEOTIDE SEQUENCE [LARGE SCALE GENOMIC DNA]</scope>
    <source>
        <strain evidence="13">DA912</strain>
    </source>
</reference>
<keyword evidence="5" id="KW-0812">Transmembrane</keyword>
<comment type="caution">
    <text evidence="13">The sequence shown here is derived from an EMBL/GenBank/DDBJ whole genome shotgun (WGS) entry which is preliminary data.</text>
</comment>
<dbReference type="EMBL" id="LCUC01000226">
    <property type="protein sequence ID" value="KKY33867.1"/>
    <property type="molecule type" value="Genomic_DNA"/>
</dbReference>
<dbReference type="InterPro" id="IPR002403">
    <property type="entry name" value="Cyt_P450_E_grp-IV"/>
</dbReference>
<comment type="cofactor">
    <cofactor evidence="1 12">
        <name>heme</name>
        <dbReference type="ChEBI" id="CHEBI:30413"/>
    </cofactor>
</comment>
<dbReference type="Pfam" id="PF00067">
    <property type="entry name" value="p450"/>
    <property type="match status" value="1"/>
</dbReference>
<evidence type="ECO:0000256" key="12">
    <source>
        <dbReference type="PIRSR" id="PIRSR602403-1"/>
    </source>
</evidence>
<dbReference type="InterPro" id="IPR036396">
    <property type="entry name" value="Cyt_P450_sf"/>
</dbReference>
<dbReference type="PANTHER" id="PTHR46206:SF5">
    <property type="entry name" value="P450, PUTATIVE (EUROFUNG)-RELATED"/>
    <property type="match status" value="1"/>
</dbReference>
<keyword evidence="7" id="KW-1133">Transmembrane helix</keyword>
<name>A0A0G2FHD7_9PEZI</name>
<evidence type="ECO:0000256" key="7">
    <source>
        <dbReference type="ARBA" id="ARBA00022989"/>
    </source>
</evidence>
<dbReference type="Gene3D" id="1.10.630.10">
    <property type="entry name" value="Cytochrome P450"/>
    <property type="match status" value="1"/>
</dbReference>
<dbReference type="GO" id="GO:0004497">
    <property type="term" value="F:monooxygenase activity"/>
    <property type="evidence" value="ECO:0007669"/>
    <property type="project" value="UniProtKB-KW"/>
</dbReference>
<evidence type="ECO:0000313" key="14">
    <source>
        <dbReference type="Proteomes" id="UP000034680"/>
    </source>
</evidence>
<dbReference type="GO" id="GO:0005506">
    <property type="term" value="F:iron ion binding"/>
    <property type="evidence" value="ECO:0007669"/>
    <property type="project" value="InterPro"/>
</dbReference>
<dbReference type="GO" id="GO:0016020">
    <property type="term" value="C:membrane"/>
    <property type="evidence" value="ECO:0007669"/>
    <property type="project" value="UniProtKB-SubCell"/>
</dbReference>
<reference evidence="13 14" key="1">
    <citation type="submission" date="2015-05" db="EMBL/GenBank/DDBJ databases">
        <title>Distinctive expansion of gene families associated with plant cell wall degradation and secondary metabolism in the genomes of grapevine trunk pathogens.</title>
        <authorList>
            <person name="Lawrence D.P."/>
            <person name="Travadon R."/>
            <person name="Rolshausen P.E."/>
            <person name="Baumgartner K."/>
        </authorList>
    </citation>
    <scope>NUCLEOTIDE SEQUENCE [LARGE SCALE GENOMIC DNA]</scope>
    <source>
        <strain evidence="13">DA912</strain>
    </source>
</reference>
<comment type="similarity">
    <text evidence="3">Belongs to the cytochrome P450 family.</text>
</comment>
<sequence>MLQPMFTMHGFNWFDRRGTEGVGFIRALRVLLTNNLPHILPDLGVIIRARFAELHESHSNVNGAKGSPVYPMVVKLVVLSNAVSFFGKDLAKNEDFMVSALQYIEQTLICAEIIRLLPTWMAPVIGRLIRGRLEAQKIIFDTLVPIAEQRFLERDLKQLILKKQADCIQWVMETSPRQNPWSAKRVVHELMAIWFGSVHAVSTTITFAIHDICIQPEYMEPLRAELVENYEEFERSAKGLPLMDSFIKESARLTPVEAQSTRRSALKPFALSDGTKTNVGDWVRTPVRAIMQNPRFYPDPLAFNGFRFASRDFLDNAKGKFKFMQPNPSKLTDVDSNFHVWGTGRMACPGRFYATAVMKVIMGQILLNYECELVDTHGTRFLQWRLTILPKSSTLVSFTPY</sequence>
<comment type="subcellular location">
    <subcellularLocation>
        <location evidence="2">Membrane</location>
    </subcellularLocation>
</comment>
<feature type="binding site" description="axial binding residue" evidence="12">
    <location>
        <position position="348"/>
    </location>
    <ligand>
        <name>heme</name>
        <dbReference type="ChEBI" id="CHEBI:30413"/>
    </ligand>
    <ligandPart>
        <name>Fe</name>
        <dbReference type="ChEBI" id="CHEBI:18248"/>
    </ligandPart>
</feature>
<protein>
    <submittedName>
        <fullName evidence="13">Putative cytochrome</fullName>
    </submittedName>
</protein>
<dbReference type="PRINTS" id="PR00465">
    <property type="entry name" value="EP450IV"/>
</dbReference>
<keyword evidence="11" id="KW-0472">Membrane</keyword>
<keyword evidence="4 12" id="KW-0349">Heme</keyword>
<evidence type="ECO:0000256" key="3">
    <source>
        <dbReference type="ARBA" id="ARBA00010617"/>
    </source>
</evidence>
<dbReference type="STRING" id="1214573.A0A0G2FHD7"/>
<proteinExistence type="inferred from homology"/>
<evidence type="ECO:0000256" key="2">
    <source>
        <dbReference type="ARBA" id="ARBA00004370"/>
    </source>
</evidence>
<evidence type="ECO:0000256" key="11">
    <source>
        <dbReference type="ARBA" id="ARBA00023136"/>
    </source>
</evidence>
<evidence type="ECO:0000256" key="8">
    <source>
        <dbReference type="ARBA" id="ARBA00023002"/>
    </source>
</evidence>
<organism evidence="13 14">
    <name type="scientific">Diaporthe ampelina</name>
    <dbReference type="NCBI Taxonomy" id="1214573"/>
    <lineage>
        <taxon>Eukaryota</taxon>
        <taxon>Fungi</taxon>
        <taxon>Dikarya</taxon>
        <taxon>Ascomycota</taxon>
        <taxon>Pezizomycotina</taxon>
        <taxon>Sordariomycetes</taxon>
        <taxon>Sordariomycetidae</taxon>
        <taxon>Diaporthales</taxon>
        <taxon>Diaporthaceae</taxon>
        <taxon>Diaporthe</taxon>
    </lineage>
</organism>
<evidence type="ECO:0000256" key="10">
    <source>
        <dbReference type="ARBA" id="ARBA00023033"/>
    </source>
</evidence>
<evidence type="ECO:0000256" key="5">
    <source>
        <dbReference type="ARBA" id="ARBA00022692"/>
    </source>
</evidence>
<gene>
    <name evidence="13" type="ORF">UCDDA912_g06246</name>
</gene>
<dbReference type="PANTHER" id="PTHR46206">
    <property type="entry name" value="CYTOCHROME P450"/>
    <property type="match status" value="1"/>
</dbReference>
<keyword evidence="9 12" id="KW-0408">Iron</keyword>
<dbReference type="CDD" id="cd11041">
    <property type="entry name" value="CYP503A1-like"/>
    <property type="match status" value="1"/>
</dbReference>
<keyword evidence="10" id="KW-0503">Monooxygenase</keyword>
<evidence type="ECO:0000313" key="13">
    <source>
        <dbReference type="EMBL" id="KKY33867.1"/>
    </source>
</evidence>
<evidence type="ECO:0000256" key="6">
    <source>
        <dbReference type="ARBA" id="ARBA00022723"/>
    </source>
</evidence>
<evidence type="ECO:0000256" key="1">
    <source>
        <dbReference type="ARBA" id="ARBA00001971"/>
    </source>
</evidence>
<evidence type="ECO:0000256" key="4">
    <source>
        <dbReference type="ARBA" id="ARBA00022617"/>
    </source>
</evidence>
<keyword evidence="14" id="KW-1185">Reference proteome</keyword>
<accession>A0A0G2FHD7</accession>
<dbReference type="SUPFAM" id="SSF48264">
    <property type="entry name" value="Cytochrome P450"/>
    <property type="match status" value="1"/>
</dbReference>
<dbReference type="GO" id="GO:0016705">
    <property type="term" value="F:oxidoreductase activity, acting on paired donors, with incorporation or reduction of molecular oxygen"/>
    <property type="evidence" value="ECO:0007669"/>
    <property type="project" value="InterPro"/>
</dbReference>
<dbReference type="Proteomes" id="UP000034680">
    <property type="component" value="Unassembled WGS sequence"/>
</dbReference>
<evidence type="ECO:0000256" key="9">
    <source>
        <dbReference type="ARBA" id="ARBA00023004"/>
    </source>
</evidence>
<dbReference type="InterPro" id="IPR001128">
    <property type="entry name" value="Cyt_P450"/>
</dbReference>
<keyword evidence="8" id="KW-0560">Oxidoreductase</keyword>
<dbReference type="OrthoDB" id="1844152at2759"/>
<dbReference type="GO" id="GO:0020037">
    <property type="term" value="F:heme binding"/>
    <property type="evidence" value="ECO:0007669"/>
    <property type="project" value="InterPro"/>
</dbReference>